<dbReference type="PROSITE" id="PS51318">
    <property type="entry name" value="TAT"/>
    <property type="match status" value="1"/>
</dbReference>
<comment type="caution">
    <text evidence="2">The sequence shown here is derived from an EMBL/GenBank/DDBJ whole genome shotgun (WGS) entry which is preliminary data.</text>
</comment>
<sequence length="925" mass="96541">MRGNVRRMALAVGAVAALGAVAAAPAAAEEYGLQPGRQSASLSTTQAGAHPDVVVTLDLNRDARNVALLGTKQTGAALPPGLVGNPTIAATCSFDAINRIISGRADTDPCPREAAVGSIKLDVAYPGVRVALPQWTRRLYRLPTQADEPAAFGTTVLGYPVKMVAEGRSDGDYGLTVIAPRLPESVYLNRFEATFWGVPADHQGPGDLWDGILSSRGAKDYMYFGGPLAGAPRKAFMSNPSSCTGNPLSFDLMVQPWVRSQLYSETVQTPAVTGCDAVPFEPSIEVRPASSVAGAPSGYEVDIVVPQSDDADTLSTAHLKDATVVLPEGTAISPPVADGLQTCTDAQLGLDSRDREACPFASKIGTVTLDTPLLEEPLTGGIYQGTQQSSDPASGEMYRLFLTAAGSGVRIKLRGNISVNPATGQLTTTFVDNPQLPFSRLSLTFKGGDRAPLVNPHSCGEKTATAKLTAWSGAVRDVSSSFAIDQGCPTGLFAPSFTAGTLDPAAGAYSPFAISIGRADGEQDLDRLTFAFPLGVVGMISNVPLCGEAAANAGTCGEESRIGSLTVATGTGGAPLQLPGRLYLTDAYGGGAFGISIVVPAIAGPFDLGTVVVRGAIHVDRATAQITIASDPLPAIVGGVPLHMRAIDVRVDRPQFMFNATSCQRQVVGTNLTGTGGGTATPSHPYQAKGYDRLPYTARLKLTVGARGKTKLNRTTPLTALLTQPVGQTNSKSISVLLPRSINARLEALRNPCELEDYRAERCGRTGLIGDASAITPVLREPLRGNVYLVRNPARRLPDIMVALRGQVAIDVTGIVRVAAGTFQLGTRFNTIPDVPLTRFRMTFRAGRGALLGTAQNLCAKQSRTAAARIGFRSQARGLTRVFQRLSTRGCGAQAAKATANASAKAKAKAKAQARASARAIAGGR</sequence>
<feature type="signal peptide" evidence="1">
    <location>
        <begin position="1"/>
        <end position="28"/>
    </location>
</feature>
<dbReference type="InterPro" id="IPR006311">
    <property type="entry name" value="TAT_signal"/>
</dbReference>
<name>A0A840I948_9ACTN</name>
<keyword evidence="3" id="KW-1185">Reference proteome</keyword>
<reference evidence="2 3" key="1">
    <citation type="submission" date="2020-08" db="EMBL/GenBank/DDBJ databases">
        <title>Genomic Encyclopedia of Archaeal and Bacterial Type Strains, Phase II (KMG-II): from individual species to whole genera.</title>
        <authorList>
            <person name="Goeker M."/>
        </authorList>
    </citation>
    <scope>NUCLEOTIDE SEQUENCE [LARGE SCALE GENOMIC DNA]</scope>
    <source>
        <strain evidence="2 3">DSM 23288</strain>
    </source>
</reference>
<feature type="chain" id="PRO_5032590827" evidence="1">
    <location>
        <begin position="29"/>
        <end position="925"/>
    </location>
</feature>
<accession>A0A840I948</accession>
<protein>
    <submittedName>
        <fullName evidence="2">Uncharacterized protein</fullName>
    </submittedName>
</protein>
<proteinExistence type="predicted"/>
<organism evidence="2 3">
    <name type="scientific">Conexibacter arvalis</name>
    <dbReference type="NCBI Taxonomy" id="912552"/>
    <lineage>
        <taxon>Bacteria</taxon>
        <taxon>Bacillati</taxon>
        <taxon>Actinomycetota</taxon>
        <taxon>Thermoleophilia</taxon>
        <taxon>Solirubrobacterales</taxon>
        <taxon>Conexibacteraceae</taxon>
        <taxon>Conexibacter</taxon>
    </lineage>
</organism>
<evidence type="ECO:0000313" key="3">
    <source>
        <dbReference type="Proteomes" id="UP000585272"/>
    </source>
</evidence>
<dbReference type="AlphaFoldDB" id="A0A840I948"/>
<evidence type="ECO:0000256" key="1">
    <source>
        <dbReference type="SAM" id="SignalP"/>
    </source>
</evidence>
<dbReference type="EMBL" id="JACHNU010000001">
    <property type="protein sequence ID" value="MBB4660791.1"/>
    <property type="molecule type" value="Genomic_DNA"/>
</dbReference>
<keyword evidence="1" id="KW-0732">Signal</keyword>
<gene>
    <name evidence="2" type="ORF">BDZ31_000364</name>
</gene>
<dbReference type="Proteomes" id="UP000585272">
    <property type="component" value="Unassembled WGS sequence"/>
</dbReference>
<evidence type="ECO:0000313" key="2">
    <source>
        <dbReference type="EMBL" id="MBB4660791.1"/>
    </source>
</evidence>